<proteinExistence type="predicted"/>
<dbReference type="Proteomes" id="UP001460270">
    <property type="component" value="Unassembled WGS sequence"/>
</dbReference>
<sequence length="158" mass="18193">MFILVKEQKTWEEAFIYCRRNHRDLAWSIDHKYLKTMAQVRAEMADTESVWVGLFYVCALESWVWVNGNYVDNEDDNWKYPGENDCSVAGAIENKWRRQVEHNSDQRQYRDYAESLNASFSPHQTTATAATVAASVYSAGTADTNEAEKDGTAWVYVS</sequence>
<evidence type="ECO:0000313" key="2">
    <source>
        <dbReference type="EMBL" id="KAK7910405.1"/>
    </source>
</evidence>
<dbReference type="EMBL" id="JBBPFD010000010">
    <property type="protein sequence ID" value="KAK7910405.1"/>
    <property type="molecule type" value="Genomic_DNA"/>
</dbReference>
<name>A0AAW0P326_9GOBI</name>
<gene>
    <name evidence="2" type="ORF">WMY93_015089</name>
</gene>
<dbReference type="InterPro" id="IPR016186">
    <property type="entry name" value="C-type_lectin-like/link_sf"/>
</dbReference>
<dbReference type="InterPro" id="IPR016187">
    <property type="entry name" value="CTDL_fold"/>
</dbReference>
<dbReference type="PROSITE" id="PS50041">
    <property type="entry name" value="C_TYPE_LECTIN_2"/>
    <property type="match status" value="1"/>
</dbReference>
<organism evidence="2 3">
    <name type="scientific">Mugilogobius chulae</name>
    <name type="common">yellowstripe goby</name>
    <dbReference type="NCBI Taxonomy" id="88201"/>
    <lineage>
        <taxon>Eukaryota</taxon>
        <taxon>Metazoa</taxon>
        <taxon>Chordata</taxon>
        <taxon>Craniata</taxon>
        <taxon>Vertebrata</taxon>
        <taxon>Euteleostomi</taxon>
        <taxon>Actinopterygii</taxon>
        <taxon>Neopterygii</taxon>
        <taxon>Teleostei</taxon>
        <taxon>Neoteleostei</taxon>
        <taxon>Acanthomorphata</taxon>
        <taxon>Gobiaria</taxon>
        <taxon>Gobiiformes</taxon>
        <taxon>Gobioidei</taxon>
        <taxon>Gobiidae</taxon>
        <taxon>Gobionellinae</taxon>
        <taxon>Mugilogobius</taxon>
    </lineage>
</organism>
<keyword evidence="3" id="KW-1185">Reference proteome</keyword>
<dbReference type="AlphaFoldDB" id="A0AAW0P326"/>
<reference evidence="3" key="1">
    <citation type="submission" date="2024-04" db="EMBL/GenBank/DDBJ databases">
        <title>Salinicola lusitanus LLJ914,a marine bacterium isolated from the Okinawa Trough.</title>
        <authorList>
            <person name="Li J."/>
        </authorList>
    </citation>
    <scope>NUCLEOTIDE SEQUENCE [LARGE SCALE GENOMIC DNA]</scope>
</reference>
<dbReference type="Gene3D" id="3.10.100.10">
    <property type="entry name" value="Mannose-Binding Protein A, subunit A"/>
    <property type="match status" value="1"/>
</dbReference>
<protein>
    <recommendedName>
        <fullName evidence="1">C-type lectin domain-containing protein</fullName>
    </recommendedName>
</protein>
<dbReference type="SUPFAM" id="SSF56436">
    <property type="entry name" value="C-type lectin-like"/>
    <property type="match status" value="1"/>
</dbReference>
<dbReference type="Pfam" id="PF00059">
    <property type="entry name" value="Lectin_C"/>
    <property type="match status" value="1"/>
</dbReference>
<accession>A0AAW0P326</accession>
<feature type="domain" description="C-type lectin" evidence="1">
    <location>
        <begin position="1"/>
        <end position="97"/>
    </location>
</feature>
<evidence type="ECO:0000313" key="3">
    <source>
        <dbReference type="Proteomes" id="UP001460270"/>
    </source>
</evidence>
<evidence type="ECO:0000259" key="1">
    <source>
        <dbReference type="PROSITE" id="PS50041"/>
    </source>
</evidence>
<dbReference type="InterPro" id="IPR001304">
    <property type="entry name" value="C-type_lectin-like"/>
</dbReference>
<comment type="caution">
    <text evidence="2">The sequence shown here is derived from an EMBL/GenBank/DDBJ whole genome shotgun (WGS) entry which is preliminary data.</text>
</comment>